<organism evidence="3 4">
    <name type="scientific">Sneathiella marina</name>
    <dbReference type="NCBI Taxonomy" id="2950108"/>
    <lineage>
        <taxon>Bacteria</taxon>
        <taxon>Pseudomonadati</taxon>
        <taxon>Pseudomonadota</taxon>
        <taxon>Alphaproteobacteria</taxon>
        <taxon>Sneathiellales</taxon>
        <taxon>Sneathiellaceae</taxon>
        <taxon>Sneathiella</taxon>
    </lineage>
</organism>
<dbReference type="PROSITE" id="PS00330">
    <property type="entry name" value="HEMOLYSIN_CALCIUM"/>
    <property type="match status" value="3"/>
</dbReference>
<dbReference type="InterPro" id="IPR013783">
    <property type="entry name" value="Ig-like_fold"/>
</dbReference>
<dbReference type="SUPFAM" id="SSF51120">
    <property type="entry name" value="beta-Roll"/>
    <property type="match status" value="2"/>
</dbReference>
<dbReference type="Pfam" id="PF17963">
    <property type="entry name" value="Big_9"/>
    <property type="match status" value="1"/>
</dbReference>
<evidence type="ECO:0000256" key="1">
    <source>
        <dbReference type="SAM" id="MobiDB-lite"/>
    </source>
</evidence>
<dbReference type="EMBL" id="CP098747">
    <property type="protein sequence ID" value="USG63263.1"/>
    <property type="molecule type" value="Genomic_DNA"/>
</dbReference>
<dbReference type="InterPro" id="IPR001343">
    <property type="entry name" value="Hemolysn_Ca-bd"/>
</dbReference>
<dbReference type="InterPro" id="IPR018511">
    <property type="entry name" value="Hemolysin-typ_Ca-bd_CS"/>
</dbReference>
<dbReference type="Gene3D" id="2.60.120.200">
    <property type="match status" value="2"/>
</dbReference>
<dbReference type="Gene3D" id="2.60.40.10">
    <property type="entry name" value="Immunoglobulins"/>
    <property type="match status" value="2"/>
</dbReference>
<dbReference type="PANTHER" id="PTHR21559">
    <property type="entry name" value="DYSTROGLYCAN-RELATED"/>
    <property type="match status" value="1"/>
</dbReference>
<accession>A0ABY4WAU2</accession>
<dbReference type="PANTHER" id="PTHR21559:SF21">
    <property type="entry name" value="DYSTROGLYCAN 1"/>
    <property type="match status" value="1"/>
</dbReference>
<dbReference type="InterPro" id="IPR010566">
    <property type="entry name" value="Haemolys_ca-bd"/>
</dbReference>
<dbReference type="Pfam" id="PF00353">
    <property type="entry name" value="HemolysinCabind"/>
    <property type="match status" value="2"/>
</dbReference>
<gene>
    <name evidence="3" type="ORF">NBZ79_11130</name>
</gene>
<feature type="domain" description="Dystroglycan-type cadherin-like" evidence="2">
    <location>
        <begin position="120"/>
        <end position="218"/>
    </location>
</feature>
<dbReference type="SUPFAM" id="SSF49899">
    <property type="entry name" value="Concanavalin A-like lectins/glucanases"/>
    <property type="match status" value="2"/>
</dbReference>
<dbReference type="InterPro" id="IPR013320">
    <property type="entry name" value="ConA-like_dom_sf"/>
</dbReference>
<keyword evidence="4" id="KW-1185">Reference proteome</keyword>
<sequence>MVALDALDTLVPLQAASGGLADQTLTGTAGYDNLVGSTGDDTLTGGAGDDTLVGGEGLDTAIFSGNQSEYSIVEDTQSGDWTVTHLNDGVDGTDIVREIELFEFADGVFDPTAVTNTAPTVDAGIAGQAATEDAAFSFAIPADAFADADVGDVLTFTATLADGSDLPSWLTLVGTSFSGTPTNGDVGALSVKVTATDTSGASIETTFALAIGNTNDAPTVDAGIAAQAATEDAAFTFAIPVDAFADEDIGDVLSYAATLADGSALPSWLTFDGTSFSGTPANGDAGIVSVKVTATDGSGASIDTSFDVNVATGNQSPTTSGGTISLPVNGAATGQLHASDAETASASLTYSLGTAAANGVAVINADGSYTYTPTASYSGADGFTYTVADGNGGTVTGTITVDVYQGGSAPSESALLAEAATNFGSGVVNLGRDPGFFNLTDMTFSATFELNDLVTTGQRVFNNHTNFLVGVSNDDMYVYISDDNNDMQFLPTIQNVFTQAGWQDIQVVLDGTAQTMEVWVNGANVHTYTNTNYAIPDVETWDITAGGTAWGNELNGRVADVTVLNSVQTIDGSQTIYERMVALDALDTLVPLQTEADLLAEAATNFGSGMVNLGRDPGFFNLTDMTFSATFELNDLVTTGQRVFNNHTKMSLHISQDDLRVRVEDVNGVEQDFWVYDVFTVAGWQDVQVVLDSTAQTIDIWVNGVVVRSDVNTNLQISDVGNWDLAAGGSQFGGLLLNGRVADVTILNSVQTIDGSQTIYERMVALDALDTLVPLQAASGGLADQTLTGTAGHDNLVGSTGDDTLTGAAGDDTLTGGDGADTYEFTRGDGQDTIIDTSADGASDTLVLDTGIDHDQLWFEQTGDDLLISVIGTSDQITVENWYASADNKIENIETGDGKVADFSGVEALVSAMASFSPPGGAATDLSDPAYDPLDSVLTTNWQAGI</sequence>
<dbReference type="SUPFAM" id="SSF49313">
    <property type="entry name" value="Cadherin-like"/>
    <property type="match status" value="2"/>
</dbReference>
<name>A0ABY4WAU2_9PROT</name>
<proteinExistence type="predicted"/>
<dbReference type="SMART" id="SM00736">
    <property type="entry name" value="CADG"/>
    <property type="match status" value="2"/>
</dbReference>
<protein>
    <submittedName>
        <fullName evidence="3">Ig domain-containing protein</fullName>
    </submittedName>
</protein>
<dbReference type="Gene3D" id="2.60.40.2810">
    <property type="match status" value="1"/>
</dbReference>
<dbReference type="Pfam" id="PF05345">
    <property type="entry name" value="He_PIG"/>
    <property type="match status" value="2"/>
</dbReference>
<evidence type="ECO:0000313" key="4">
    <source>
        <dbReference type="Proteomes" id="UP001056291"/>
    </source>
</evidence>
<dbReference type="InterPro" id="IPR006644">
    <property type="entry name" value="Cadg"/>
</dbReference>
<feature type="compositionally biased region" description="Low complexity" evidence="1">
    <location>
        <begin position="800"/>
        <end position="815"/>
    </location>
</feature>
<dbReference type="Proteomes" id="UP001056291">
    <property type="component" value="Chromosome"/>
</dbReference>
<evidence type="ECO:0000313" key="3">
    <source>
        <dbReference type="EMBL" id="USG63263.1"/>
    </source>
</evidence>
<dbReference type="Pfam" id="PF06594">
    <property type="entry name" value="HCBP_related"/>
    <property type="match status" value="1"/>
</dbReference>
<dbReference type="Gene3D" id="2.150.10.10">
    <property type="entry name" value="Serralysin-like metalloprotease, C-terminal"/>
    <property type="match status" value="2"/>
</dbReference>
<evidence type="ECO:0000259" key="2">
    <source>
        <dbReference type="SMART" id="SM00736"/>
    </source>
</evidence>
<dbReference type="InterPro" id="IPR011049">
    <property type="entry name" value="Serralysin-like_metalloprot_C"/>
</dbReference>
<reference evidence="3" key="1">
    <citation type="submission" date="2022-06" db="EMBL/GenBank/DDBJ databases">
        <title>Sneathiella actinostolidae sp. nov., isolated from a sea anemonein the Western Pacific Ocean.</title>
        <authorList>
            <person name="Wei M.J."/>
        </authorList>
    </citation>
    <scope>NUCLEOTIDE SEQUENCE</scope>
    <source>
        <strain evidence="3">PHK-P5</strain>
    </source>
</reference>
<dbReference type="InterPro" id="IPR015919">
    <property type="entry name" value="Cadherin-like_sf"/>
</dbReference>
<feature type="domain" description="Dystroglycan-type cadherin-like" evidence="2">
    <location>
        <begin position="219"/>
        <end position="317"/>
    </location>
</feature>
<feature type="region of interest" description="Disordered" evidence="1">
    <location>
        <begin position="794"/>
        <end position="819"/>
    </location>
</feature>
<dbReference type="PRINTS" id="PR00313">
    <property type="entry name" value="CABNDNGRPT"/>
</dbReference>